<evidence type="ECO:0000313" key="7">
    <source>
        <dbReference type="Proteomes" id="UP000313988"/>
    </source>
</evidence>
<feature type="domain" description="SHSP" evidence="4">
    <location>
        <begin position="26"/>
        <end position="137"/>
    </location>
</feature>
<name>A0A5C4Y2K2_9DEIO</name>
<organism evidence="6 7">
    <name type="scientific">Deinococcus radiopugnans ATCC 19172</name>
    <dbReference type="NCBI Taxonomy" id="585398"/>
    <lineage>
        <taxon>Bacteria</taxon>
        <taxon>Thermotogati</taxon>
        <taxon>Deinococcota</taxon>
        <taxon>Deinococci</taxon>
        <taxon>Deinococcales</taxon>
        <taxon>Deinococcaceae</taxon>
        <taxon>Deinococcus</taxon>
    </lineage>
</organism>
<evidence type="ECO:0000313" key="5">
    <source>
        <dbReference type="EMBL" id="MBB6017296.1"/>
    </source>
</evidence>
<feature type="region of interest" description="Disordered" evidence="3">
    <location>
        <begin position="122"/>
        <end position="189"/>
    </location>
</feature>
<dbReference type="RefSeq" id="WP_081994785.1">
    <property type="nucleotide sequence ID" value="NZ_JACHEW010000013.1"/>
</dbReference>
<evidence type="ECO:0000313" key="6">
    <source>
        <dbReference type="EMBL" id="TNM70058.1"/>
    </source>
</evidence>
<reference evidence="5 8" key="2">
    <citation type="submission" date="2020-08" db="EMBL/GenBank/DDBJ databases">
        <title>Genomic Encyclopedia of Type Strains, Phase IV (KMG-IV): sequencing the most valuable type-strain genomes for metagenomic binning, comparative biology and taxonomic classification.</title>
        <authorList>
            <person name="Goeker M."/>
        </authorList>
    </citation>
    <scope>NUCLEOTIDE SEQUENCE [LARGE SCALE GENOMIC DNA]</scope>
    <source>
        <strain evidence="5 8">DSM 12027</strain>
    </source>
</reference>
<dbReference type="Pfam" id="PF00011">
    <property type="entry name" value="HSP20"/>
    <property type="match status" value="1"/>
</dbReference>
<evidence type="ECO:0000259" key="4">
    <source>
        <dbReference type="PROSITE" id="PS01031"/>
    </source>
</evidence>
<evidence type="ECO:0000256" key="1">
    <source>
        <dbReference type="PROSITE-ProRule" id="PRU00285"/>
    </source>
</evidence>
<evidence type="ECO:0000256" key="3">
    <source>
        <dbReference type="SAM" id="MobiDB-lite"/>
    </source>
</evidence>
<dbReference type="Proteomes" id="UP000629870">
    <property type="component" value="Unassembled WGS sequence"/>
</dbReference>
<dbReference type="InterPro" id="IPR031107">
    <property type="entry name" value="Small_HSP"/>
</dbReference>
<proteinExistence type="inferred from homology"/>
<keyword evidence="8" id="KW-1185">Reference proteome</keyword>
<dbReference type="EMBL" id="JACHEW010000013">
    <property type="protein sequence ID" value="MBB6017296.1"/>
    <property type="molecule type" value="Genomic_DNA"/>
</dbReference>
<feature type="compositionally biased region" description="Basic and acidic residues" evidence="3">
    <location>
        <begin position="155"/>
        <end position="165"/>
    </location>
</feature>
<protein>
    <submittedName>
        <fullName evidence="5">HSP20 family protein</fullName>
    </submittedName>
    <submittedName>
        <fullName evidence="6">Hsp20/alpha crystallin family protein</fullName>
    </submittedName>
</protein>
<feature type="compositionally biased region" description="Polar residues" evidence="3">
    <location>
        <begin position="130"/>
        <end position="147"/>
    </location>
</feature>
<reference evidence="6 7" key="1">
    <citation type="submission" date="2019-06" db="EMBL/GenBank/DDBJ databases">
        <title>Genome sequence of Deinococcus radiopugnans ATCC 19172.</title>
        <authorList>
            <person name="Maclea K.S."/>
            <person name="Maynard C.R."/>
        </authorList>
    </citation>
    <scope>NUCLEOTIDE SEQUENCE [LARGE SCALE GENOMIC DNA]</scope>
    <source>
        <strain evidence="6 7">ATCC 19172</strain>
    </source>
</reference>
<evidence type="ECO:0000313" key="8">
    <source>
        <dbReference type="Proteomes" id="UP000629870"/>
    </source>
</evidence>
<dbReference type="InterPro" id="IPR008978">
    <property type="entry name" value="HSP20-like_chaperone"/>
</dbReference>
<dbReference type="SUPFAM" id="SSF49764">
    <property type="entry name" value="HSP20-like chaperones"/>
    <property type="match status" value="1"/>
</dbReference>
<evidence type="ECO:0000256" key="2">
    <source>
        <dbReference type="RuleBase" id="RU003616"/>
    </source>
</evidence>
<dbReference type="Proteomes" id="UP000313988">
    <property type="component" value="Unassembled WGS sequence"/>
</dbReference>
<sequence length="189" mass="20859">MMRFDPFRDIEELTQRMDRAFGQGMSDNARLAPPVDVHEDERGLELTLDLPGVRPEDIQIEAESQTLTVQAERKYHRTEGRTAHRVERAYGTLMRTFSVPAKYDLGKVQADFDHGTLTLSVPRSEAAQKRSISVRSGGQDTPSSGSRTLDAGHGSGKDEQKRDASTDESGEMTAHKGQSSAQKSKAQNA</sequence>
<gene>
    <name evidence="6" type="ORF">FHR04_13755</name>
    <name evidence="5" type="ORF">HNQ04_002561</name>
</gene>
<dbReference type="CDD" id="cd06464">
    <property type="entry name" value="ACD_sHsps-like"/>
    <property type="match status" value="1"/>
</dbReference>
<dbReference type="PANTHER" id="PTHR11527">
    <property type="entry name" value="HEAT-SHOCK PROTEIN 20 FAMILY MEMBER"/>
    <property type="match status" value="1"/>
</dbReference>
<dbReference type="EMBL" id="VDMO01000015">
    <property type="protein sequence ID" value="TNM70058.1"/>
    <property type="molecule type" value="Genomic_DNA"/>
</dbReference>
<feature type="compositionally biased region" description="Polar residues" evidence="3">
    <location>
        <begin position="176"/>
        <end position="189"/>
    </location>
</feature>
<dbReference type="AlphaFoldDB" id="A0A5C4Y2K2"/>
<comment type="caution">
    <text evidence="6">The sequence shown here is derived from an EMBL/GenBank/DDBJ whole genome shotgun (WGS) entry which is preliminary data.</text>
</comment>
<dbReference type="Gene3D" id="2.60.40.790">
    <property type="match status" value="1"/>
</dbReference>
<dbReference type="PROSITE" id="PS01031">
    <property type="entry name" value="SHSP"/>
    <property type="match status" value="1"/>
</dbReference>
<dbReference type="InterPro" id="IPR002068">
    <property type="entry name" value="A-crystallin/Hsp20_dom"/>
</dbReference>
<comment type="similarity">
    <text evidence="1 2">Belongs to the small heat shock protein (HSP20) family.</text>
</comment>
<dbReference type="OrthoDB" id="9811615at2"/>
<accession>A0A5C4Y2K2</accession>